<dbReference type="NCBIfam" id="NF047752">
    <property type="entry name" value="MntA_antitoxin"/>
    <property type="match status" value="1"/>
</dbReference>
<protein>
    <submittedName>
        <fullName evidence="2">Nucleotidyltransferase</fullName>
    </submittedName>
</protein>
<evidence type="ECO:0000313" key="2">
    <source>
        <dbReference type="EMBL" id="GGP15072.1"/>
    </source>
</evidence>
<keyword evidence="3" id="KW-1185">Reference proteome</keyword>
<dbReference type="PANTHER" id="PTHR43852:SF2">
    <property type="entry name" value="PROTEIN ADENYLYLTRANSFERASE MNTA"/>
    <property type="match status" value="1"/>
</dbReference>
<dbReference type="PANTHER" id="PTHR43852">
    <property type="entry name" value="NUCLEOTIDYLTRANSFERASE"/>
    <property type="match status" value="1"/>
</dbReference>
<dbReference type="InterPro" id="IPR043519">
    <property type="entry name" value="NT_sf"/>
</dbReference>
<dbReference type="InterPro" id="IPR052930">
    <property type="entry name" value="TA_antitoxin_MntA"/>
</dbReference>
<dbReference type="InterPro" id="IPR041633">
    <property type="entry name" value="Polbeta"/>
</dbReference>
<dbReference type="Proteomes" id="UP000641206">
    <property type="component" value="Unassembled WGS sequence"/>
</dbReference>
<dbReference type="RefSeq" id="WP_188736760.1">
    <property type="nucleotide sequence ID" value="NZ_BMLW01000013.1"/>
</dbReference>
<dbReference type="SUPFAM" id="SSF81301">
    <property type="entry name" value="Nucleotidyltransferase"/>
    <property type="match status" value="1"/>
</dbReference>
<name>A0ABQ2P0B7_9BACI</name>
<comment type="caution">
    <text evidence="2">The sequence shown here is derived from an EMBL/GenBank/DDBJ whole genome shotgun (WGS) entry which is preliminary data.</text>
</comment>
<accession>A0ABQ2P0B7</accession>
<dbReference type="Gene3D" id="3.30.460.10">
    <property type="entry name" value="Beta Polymerase, domain 2"/>
    <property type="match status" value="1"/>
</dbReference>
<dbReference type="CDD" id="cd05403">
    <property type="entry name" value="NT_KNTase_like"/>
    <property type="match status" value="1"/>
</dbReference>
<evidence type="ECO:0000313" key="3">
    <source>
        <dbReference type="Proteomes" id="UP000641206"/>
    </source>
</evidence>
<proteinExistence type="predicted"/>
<feature type="domain" description="Polymerase beta nucleotidyltransferase" evidence="1">
    <location>
        <begin position="10"/>
        <end position="99"/>
    </location>
</feature>
<organism evidence="2 3">
    <name type="scientific">Oceanobacillus neutriphilus</name>
    <dbReference type="NCBI Taxonomy" id="531815"/>
    <lineage>
        <taxon>Bacteria</taxon>
        <taxon>Bacillati</taxon>
        <taxon>Bacillota</taxon>
        <taxon>Bacilli</taxon>
        <taxon>Bacillales</taxon>
        <taxon>Bacillaceae</taxon>
        <taxon>Oceanobacillus</taxon>
    </lineage>
</organism>
<reference evidence="3" key="1">
    <citation type="journal article" date="2019" name="Int. J. Syst. Evol. Microbiol.">
        <title>The Global Catalogue of Microorganisms (GCM) 10K type strain sequencing project: providing services to taxonomists for standard genome sequencing and annotation.</title>
        <authorList>
            <consortium name="The Broad Institute Genomics Platform"/>
            <consortium name="The Broad Institute Genome Sequencing Center for Infectious Disease"/>
            <person name="Wu L."/>
            <person name="Ma J."/>
        </authorList>
    </citation>
    <scope>NUCLEOTIDE SEQUENCE [LARGE SCALE GENOMIC DNA]</scope>
    <source>
        <strain evidence="3">CGMCC 1.7693</strain>
    </source>
</reference>
<dbReference type="EMBL" id="BMLW01000013">
    <property type="protein sequence ID" value="GGP15072.1"/>
    <property type="molecule type" value="Genomic_DNA"/>
</dbReference>
<evidence type="ECO:0000259" key="1">
    <source>
        <dbReference type="Pfam" id="PF18765"/>
    </source>
</evidence>
<dbReference type="Pfam" id="PF18765">
    <property type="entry name" value="Polbeta"/>
    <property type="match status" value="1"/>
</dbReference>
<gene>
    <name evidence="2" type="ORF">GCM10011346_41610</name>
</gene>
<sequence length="135" mass="15440">MRQEMVKIVEDFLVAKFNPSFILIFGSYAKGTNHKESDLDIAFQCKNDSPSAYNIFMAAQELADLLKIDVDLIHLKEASTVFQAQIYYSGLLIYTDDEDYFYQLRMTALSSYVKLNEARQPILEKIKEGGSVYGE</sequence>